<evidence type="ECO:0000313" key="13">
    <source>
        <dbReference type="Proteomes" id="UP000199161"/>
    </source>
</evidence>
<evidence type="ECO:0000256" key="7">
    <source>
        <dbReference type="ARBA" id="ARBA00023157"/>
    </source>
</evidence>
<dbReference type="PRINTS" id="PR00368">
    <property type="entry name" value="FADPNR"/>
</dbReference>
<dbReference type="RefSeq" id="WP_089788270.1">
    <property type="nucleotide sequence ID" value="NZ_FOKW01000005.1"/>
</dbReference>
<dbReference type="GO" id="GO:0050660">
    <property type="term" value="F:flavin adenine dinucleotide binding"/>
    <property type="evidence" value="ECO:0007669"/>
    <property type="project" value="TreeGrafter"/>
</dbReference>
<keyword evidence="5" id="KW-0521">NADP</keyword>
<proteinExistence type="inferred from homology"/>
<dbReference type="SUPFAM" id="SSF51905">
    <property type="entry name" value="FAD/NAD(P)-binding domain"/>
    <property type="match status" value="1"/>
</dbReference>
<gene>
    <name evidence="12" type="ORF">SAMN05444422_105237</name>
</gene>
<feature type="domain" description="Pyridine nucleotide-disulphide oxidoreductase dimerisation" evidence="10">
    <location>
        <begin position="355"/>
        <end position="461"/>
    </location>
</feature>
<evidence type="ECO:0000256" key="6">
    <source>
        <dbReference type="ARBA" id="ARBA00023002"/>
    </source>
</evidence>
<dbReference type="InterPro" id="IPR012999">
    <property type="entry name" value="Pyr_OxRdtase_I_AS"/>
</dbReference>
<sequence length="482" mass="50534">METHEYDLVVVGGGSGSQVATAAADRGLEAAVVERGPLGGACITRGCVPSKALIHRADVAETVRHAERAGLEASLDLDTVAYGEITDAIHEFVYEKADRQAQSLEDADRISLYRGEGKFVDDRVLEVEPVDATEADRVRRIEGERVVVAVGSRPMTPPIDGLEEVASLTSDDALYLDERPDELVVVGGGYIGAELGYFFGALGTEVSIVGRSDRLVPREDDDVSEQITAALESSCDLYTGHEAAGVEGTDDGVVVTAQAGDGETVDLTADELLVATGRVPSTDALNLEATGIETDDAGYVETDATLETTVDGVWALGDVVGDQPYKHAADYEARVVAANALDLADGERTVDYEAMPHAIFTSPQAASAGATEGELREQGRSYESATVPFDVSPLGTIRDADGLVKVLASPGGEILGCHVVGPEASALIQEVVVAMDRGTGTVADVAETVHVHPALSESLEAAFEELADPEVSTAPDWRDVGE</sequence>
<dbReference type="Gene3D" id="3.50.50.60">
    <property type="entry name" value="FAD/NAD(P)-binding domain"/>
    <property type="match status" value="2"/>
</dbReference>
<keyword evidence="8 9" id="KW-0676">Redox-active center</keyword>
<dbReference type="Pfam" id="PF07992">
    <property type="entry name" value="Pyr_redox_2"/>
    <property type="match status" value="1"/>
</dbReference>
<evidence type="ECO:0000259" key="10">
    <source>
        <dbReference type="Pfam" id="PF02852"/>
    </source>
</evidence>
<dbReference type="InterPro" id="IPR001100">
    <property type="entry name" value="Pyr_nuc-diS_OxRdtase"/>
</dbReference>
<comment type="similarity">
    <text evidence="2 9">Belongs to the class-I pyridine nucleotide-disulfide oxidoreductase family.</text>
</comment>
<evidence type="ECO:0000256" key="4">
    <source>
        <dbReference type="ARBA" id="ARBA00022827"/>
    </source>
</evidence>
<evidence type="ECO:0000256" key="8">
    <source>
        <dbReference type="ARBA" id="ARBA00023284"/>
    </source>
</evidence>
<dbReference type="InterPro" id="IPR016156">
    <property type="entry name" value="FAD/NAD-linked_Rdtase_dimer_sf"/>
</dbReference>
<dbReference type="NCBIfam" id="NF004946">
    <property type="entry name" value="PRK06292.2-4"/>
    <property type="match status" value="1"/>
</dbReference>
<dbReference type="PANTHER" id="PTHR43014">
    <property type="entry name" value="MERCURIC REDUCTASE"/>
    <property type="match status" value="1"/>
</dbReference>
<dbReference type="Gene3D" id="3.30.390.30">
    <property type="match status" value="1"/>
</dbReference>
<keyword evidence="6 9" id="KW-0560">Oxidoreductase</keyword>
<feature type="domain" description="FAD/NAD(P)-binding" evidence="11">
    <location>
        <begin position="6"/>
        <end position="322"/>
    </location>
</feature>
<evidence type="ECO:0000259" key="11">
    <source>
        <dbReference type="Pfam" id="PF07992"/>
    </source>
</evidence>
<dbReference type="InterPro" id="IPR004099">
    <property type="entry name" value="Pyr_nucl-diS_OxRdtase_dimer"/>
</dbReference>
<reference evidence="13" key="1">
    <citation type="submission" date="2016-10" db="EMBL/GenBank/DDBJ databases">
        <authorList>
            <person name="Varghese N."/>
            <person name="Submissions S."/>
        </authorList>
    </citation>
    <scope>NUCLEOTIDE SEQUENCE [LARGE SCALE GENOMIC DNA]</scope>
    <source>
        <strain evidence="13">DSM 13078</strain>
    </source>
</reference>
<dbReference type="PIRSF" id="PIRSF000350">
    <property type="entry name" value="Mercury_reductase_MerA"/>
    <property type="match status" value="1"/>
</dbReference>
<dbReference type="OrthoDB" id="27922at2157"/>
<dbReference type="PANTHER" id="PTHR43014:SF4">
    <property type="entry name" value="PYRIDINE NUCLEOTIDE-DISULFIDE OXIDOREDUCTASE RCLA-RELATED"/>
    <property type="match status" value="1"/>
</dbReference>
<evidence type="ECO:0000313" key="12">
    <source>
        <dbReference type="EMBL" id="SFC19838.1"/>
    </source>
</evidence>
<dbReference type="InterPro" id="IPR023753">
    <property type="entry name" value="FAD/NAD-binding_dom"/>
</dbReference>
<dbReference type="Pfam" id="PF02852">
    <property type="entry name" value="Pyr_redox_dim"/>
    <property type="match status" value="1"/>
</dbReference>
<comment type="cofactor">
    <cofactor evidence="1">
        <name>FAD</name>
        <dbReference type="ChEBI" id="CHEBI:57692"/>
    </cofactor>
</comment>
<dbReference type="EMBL" id="FOKW01000005">
    <property type="protein sequence ID" value="SFC19838.1"/>
    <property type="molecule type" value="Genomic_DNA"/>
</dbReference>
<dbReference type="Proteomes" id="UP000199161">
    <property type="component" value="Unassembled WGS sequence"/>
</dbReference>
<keyword evidence="7" id="KW-1015">Disulfide bond</keyword>
<dbReference type="AlphaFoldDB" id="A0A1I1HCY1"/>
<dbReference type="PROSITE" id="PS00076">
    <property type="entry name" value="PYRIDINE_REDOX_1"/>
    <property type="match status" value="1"/>
</dbReference>
<dbReference type="GO" id="GO:0003955">
    <property type="term" value="F:NAD(P)H dehydrogenase (quinone) activity"/>
    <property type="evidence" value="ECO:0007669"/>
    <property type="project" value="TreeGrafter"/>
</dbReference>
<protein>
    <submittedName>
        <fullName evidence="12">Dihydrolipoamide dehydrogenase</fullName>
    </submittedName>
</protein>
<name>A0A1I1HCY1_NATHA</name>
<dbReference type="InterPro" id="IPR036188">
    <property type="entry name" value="FAD/NAD-bd_sf"/>
</dbReference>
<dbReference type="SUPFAM" id="SSF55424">
    <property type="entry name" value="FAD/NAD-linked reductases, dimerisation (C-terminal) domain"/>
    <property type="match status" value="1"/>
</dbReference>
<evidence type="ECO:0000256" key="5">
    <source>
        <dbReference type="ARBA" id="ARBA00022857"/>
    </source>
</evidence>
<keyword evidence="13" id="KW-1185">Reference proteome</keyword>
<evidence type="ECO:0000256" key="2">
    <source>
        <dbReference type="ARBA" id="ARBA00007532"/>
    </source>
</evidence>
<organism evidence="12 13">
    <name type="scientific">Natronobacterium haloterrestre</name>
    <name type="common">Halobiforma haloterrestris</name>
    <dbReference type="NCBI Taxonomy" id="148448"/>
    <lineage>
        <taxon>Archaea</taxon>
        <taxon>Methanobacteriati</taxon>
        <taxon>Methanobacteriota</taxon>
        <taxon>Stenosarchaea group</taxon>
        <taxon>Halobacteria</taxon>
        <taxon>Halobacteriales</taxon>
        <taxon>Natrialbaceae</taxon>
        <taxon>Natronobacterium</taxon>
    </lineage>
</organism>
<accession>A0A1I1HCY1</accession>
<evidence type="ECO:0000256" key="1">
    <source>
        <dbReference type="ARBA" id="ARBA00001974"/>
    </source>
</evidence>
<evidence type="ECO:0000256" key="9">
    <source>
        <dbReference type="RuleBase" id="RU003691"/>
    </source>
</evidence>
<keyword evidence="3 9" id="KW-0285">Flavoprotein</keyword>
<dbReference type="GO" id="GO:0016668">
    <property type="term" value="F:oxidoreductase activity, acting on a sulfur group of donors, NAD(P) as acceptor"/>
    <property type="evidence" value="ECO:0007669"/>
    <property type="project" value="InterPro"/>
</dbReference>
<keyword evidence="4 9" id="KW-0274">FAD</keyword>
<evidence type="ECO:0000256" key="3">
    <source>
        <dbReference type="ARBA" id="ARBA00022630"/>
    </source>
</evidence>
<dbReference type="PRINTS" id="PR00411">
    <property type="entry name" value="PNDRDTASEI"/>
</dbReference>